<sequence>MERFDSSGSGFNSSGSGSSNSFAGPSVAVIRDIPIAEHVPVKLSTTAANFSPWKTYFGLLFREYDLLDHVDGTIDLLAMPHDPEWLAIDATIIRWFYQTVSNDIFRTVVRDGDSAHTEFFGTHQNDLSLDEYALKLKSLSDELRDLEFPIDDKIMLSTLSAGLSEDLSNTASNLTLLTTPTFEQALAPAPPQASPGSGSPHRLHRRLLPWCPDSRALASSMGQPRVSPAGQPPGQTGPWTGQSGHRAAGRPGGTRAEPTTGPRTGQLRAVAAAAVVAVAVATVATVAPMPQPPRLVPRSTPPLRHGLPVTTHPSWPFAGASVLGRPAQYQRIAGLHQLGFRSTRSDASLFIYRTGNDMAYLLLYVDDIILTASTAGLLRQLTDSLRAEFALKDLGPLHYFLGIEVVRRADGFFLH</sequence>
<dbReference type="AlphaFoldDB" id="A0AAD8X3Q6"/>
<dbReference type="EMBL" id="JAUUTY010000001">
    <property type="protein sequence ID" value="KAK1693077.1"/>
    <property type="molecule type" value="Genomic_DNA"/>
</dbReference>
<gene>
    <name evidence="3" type="ORF">QYE76_009774</name>
</gene>
<dbReference type="Pfam" id="PF07727">
    <property type="entry name" value="RVT_2"/>
    <property type="match status" value="1"/>
</dbReference>
<protein>
    <recommendedName>
        <fullName evidence="2">Reverse transcriptase Ty1/copia-type domain-containing protein</fullName>
    </recommendedName>
</protein>
<comment type="caution">
    <text evidence="3">The sequence shown here is derived from an EMBL/GenBank/DDBJ whole genome shotgun (WGS) entry which is preliminary data.</text>
</comment>
<evidence type="ECO:0000259" key="2">
    <source>
        <dbReference type="Pfam" id="PF07727"/>
    </source>
</evidence>
<feature type="domain" description="Reverse transcriptase Ty1/copia-type" evidence="2">
    <location>
        <begin position="335"/>
        <end position="413"/>
    </location>
</feature>
<accession>A0AAD8X3Q6</accession>
<evidence type="ECO:0000313" key="4">
    <source>
        <dbReference type="Proteomes" id="UP001231189"/>
    </source>
</evidence>
<keyword evidence="4" id="KW-1185">Reference proteome</keyword>
<dbReference type="InterPro" id="IPR013103">
    <property type="entry name" value="RVT_2"/>
</dbReference>
<feature type="region of interest" description="Disordered" evidence="1">
    <location>
        <begin position="186"/>
        <end position="205"/>
    </location>
</feature>
<dbReference type="PANTHER" id="PTHR47481">
    <property type="match status" value="1"/>
</dbReference>
<feature type="region of interest" description="Disordered" evidence="1">
    <location>
        <begin position="215"/>
        <end position="262"/>
    </location>
</feature>
<feature type="compositionally biased region" description="Low complexity" evidence="1">
    <location>
        <begin position="232"/>
        <end position="244"/>
    </location>
</feature>
<reference evidence="3" key="1">
    <citation type="submission" date="2023-07" db="EMBL/GenBank/DDBJ databases">
        <title>A chromosome-level genome assembly of Lolium multiflorum.</title>
        <authorList>
            <person name="Chen Y."/>
            <person name="Copetti D."/>
            <person name="Kolliker R."/>
            <person name="Studer B."/>
        </authorList>
    </citation>
    <scope>NUCLEOTIDE SEQUENCE</scope>
    <source>
        <strain evidence="3">02402/16</strain>
        <tissue evidence="3">Leaf</tissue>
    </source>
</reference>
<name>A0AAD8X3Q6_LOLMU</name>
<organism evidence="3 4">
    <name type="scientific">Lolium multiflorum</name>
    <name type="common">Italian ryegrass</name>
    <name type="synonym">Lolium perenne subsp. multiflorum</name>
    <dbReference type="NCBI Taxonomy" id="4521"/>
    <lineage>
        <taxon>Eukaryota</taxon>
        <taxon>Viridiplantae</taxon>
        <taxon>Streptophyta</taxon>
        <taxon>Embryophyta</taxon>
        <taxon>Tracheophyta</taxon>
        <taxon>Spermatophyta</taxon>
        <taxon>Magnoliopsida</taxon>
        <taxon>Liliopsida</taxon>
        <taxon>Poales</taxon>
        <taxon>Poaceae</taxon>
        <taxon>BOP clade</taxon>
        <taxon>Pooideae</taxon>
        <taxon>Poodae</taxon>
        <taxon>Poeae</taxon>
        <taxon>Poeae Chloroplast Group 2 (Poeae type)</taxon>
        <taxon>Loliodinae</taxon>
        <taxon>Loliinae</taxon>
        <taxon>Lolium</taxon>
    </lineage>
</organism>
<dbReference type="Proteomes" id="UP001231189">
    <property type="component" value="Unassembled WGS sequence"/>
</dbReference>
<evidence type="ECO:0000313" key="3">
    <source>
        <dbReference type="EMBL" id="KAK1693077.1"/>
    </source>
</evidence>
<evidence type="ECO:0000256" key="1">
    <source>
        <dbReference type="SAM" id="MobiDB-lite"/>
    </source>
</evidence>
<proteinExistence type="predicted"/>
<feature type="region of interest" description="Disordered" evidence="1">
    <location>
        <begin position="1"/>
        <end position="20"/>
    </location>
</feature>
<dbReference type="PANTHER" id="PTHR47481:SF10">
    <property type="entry name" value="COPIA-LIKE POLYPROTEIN_RETROTRANSPOSON"/>
    <property type="match status" value="1"/>
</dbReference>